<dbReference type="SUPFAM" id="SSF51126">
    <property type="entry name" value="Pectin lyase-like"/>
    <property type="match status" value="1"/>
</dbReference>
<feature type="domain" description="Right handed beta helix" evidence="1">
    <location>
        <begin position="27"/>
        <end position="188"/>
    </location>
</feature>
<dbReference type="EMBL" id="JAFKCW010000001">
    <property type="protein sequence ID" value="MBN7800082.1"/>
    <property type="molecule type" value="Genomic_DNA"/>
</dbReference>
<gene>
    <name evidence="2" type="ORF">J0A67_04370</name>
</gene>
<dbReference type="Pfam" id="PF13229">
    <property type="entry name" value="Beta_helix"/>
    <property type="match status" value="1"/>
</dbReference>
<evidence type="ECO:0000313" key="2">
    <source>
        <dbReference type="EMBL" id="MBN7800082.1"/>
    </source>
</evidence>
<dbReference type="InterPro" id="IPR011050">
    <property type="entry name" value="Pectin_lyase_fold/virulence"/>
</dbReference>
<evidence type="ECO:0000313" key="3">
    <source>
        <dbReference type="Proteomes" id="UP000664698"/>
    </source>
</evidence>
<proteinExistence type="predicted"/>
<accession>A0ABS3BL99</accession>
<organism evidence="2 3">
    <name type="scientific">Algoriphagus aestuariicola</name>
    <dbReference type="NCBI Taxonomy" id="1852016"/>
    <lineage>
        <taxon>Bacteria</taxon>
        <taxon>Pseudomonadati</taxon>
        <taxon>Bacteroidota</taxon>
        <taxon>Cytophagia</taxon>
        <taxon>Cytophagales</taxon>
        <taxon>Cyclobacteriaceae</taxon>
        <taxon>Algoriphagus</taxon>
    </lineage>
</organism>
<comment type="caution">
    <text evidence="2">The sequence shown here is derived from an EMBL/GenBank/DDBJ whole genome shotgun (WGS) entry which is preliminary data.</text>
</comment>
<reference evidence="2 3" key="1">
    <citation type="submission" date="2021-03" db="EMBL/GenBank/DDBJ databases">
        <title>novel species isolated from a fishpond in China.</title>
        <authorList>
            <person name="Lu H."/>
            <person name="Cai Z."/>
        </authorList>
    </citation>
    <scope>NUCLEOTIDE SEQUENCE [LARGE SCALE GENOMIC DNA]</scope>
    <source>
        <strain evidence="2 3">JCM 31546</strain>
    </source>
</reference>
<dbReference type="InterPro" id="IPR006626">
    <property type="entry name" value="PbH1"/>
</dbReference>
<name>A0ABS3BL99_9BACT</name>
<sequence length="372" mass="40503">MIRNIPGQTVILDGKNEGSQWESLLKITDAEHITIKGLSATNGVWYGFSADQTKHIKFDSLSTDNTIASGIYARVSSFIEITNNKIRRACQGQERDAAGNGTQECITVGRTDNFLISHNEIWDVPLQGEGGEGIDAKGGCFNGEISYNYIHDIARVGIYVDAGSHESYNIRVYSNKVERSGGGLSVAGELGGHLKDTYLYNNLLSENTRSGVLFQNIGNGRFSNIYIVNNTLYNNGQAGFAGDIANFSQNGLNENIQIVNNIFYNKTANYRFSIFHNIAAPHVISNNLYFDFKPGWAGGENNFSQANLTAADVQADPLFSTIGAKDFSLQAASPAIGKGVPFKLPDGSPLFTTDFNGKNRGADTWDLGAFEF</sequence>
<dbReference type="Proteomes" id="UP000664698">
    <property type="component" value="Unassembled WGS sequence"/>
</dbReference>
<dbReference type="InterPro" id="IPR039448">
    <property type="entry name" value="Beta_helix"/>
</dbReference>
<evidence type="ECO:0000259" key="1">
    <source>
        <dbReference type="Pfam" id="PF13229"/>
    </source>
</evidence>
<dbReference type="InterPro" id="IPR059226">
    <property type="entry name" value="Choice_anch_Q_dom"/>
</dbReference>
<dbReference type="NCBIfam" id="NF041518">
    <property type="entry name" value="choice_anch_Q"/>
    <property type="match status" value="1"/>
</dbReference>
<dbReference type="InterPro" id="IPR012334">
    <property type="entry name" value="Pectin_lyas_fold"/>
</dbReference>
<dbReference type="SMART" id="SM00710">
    <property type="entry name" value="PbH1"/>
    <property type="match status" value="7"/>
</dbReference>
<protein>
    <submittedName>
        <fullName evidence="2">Right-handed parallel beta-helix repeat-containing protein</fullName>
    </submittedName>
</protein>
<dbReference type="Gene3D" id="2.160.20.10">
    <property type="entry name" value="Single-stranded right-handed beta-helix, Pectin lyase-like"/>
    <property type="match status" value="1"/>
</dbReference>
<keyword evidence="3" id="KW-1185">Reference proteome</keyword>
<dbReference type="RefSeq" id="WP_206568046.1">
    <property type="nucleotide sequence ID" value="NZ_JAFKCW010000001.1"/>
</dbReference>